<name>A0A0L0BLJ3_LUCCU</name>
<accession>A0A0L0BLJ3</accession>
<proteinExistence type="predicted"/>
<reference evidence="1 2" key="1">
    <citation type="journal article" date="2015" name="Nat. Commun.">
        <title>Lucilia cuprina genome unlocks parasitic fly biology to underpin future interventions.</title>
        <authorList>
            <person name="Anstead C.A."/>
            <person name="Korhonen P.K."/>
            <person name="Young N.D."/>
            <person name="Hall R.S."/>
            <person name="Jex A.R."/>
            <person name="Murali S.C."/>
            <person name="Hughes D.S."/>
            <person name="Lee S.F."/>
            <person name="Perry T."/>
            <person name="Stroehlein A.J."/>
            <person name="Ansell B.R."/>
            <person name="Breugelmans B."/>
            <person name="Hofmann A."/>
            <person name="Qu J."/>
            <person name="Dugan S."/>
            <person name="Lee S.L."/>
            <person name="Chao H."/>
            <person name="Dinh H."/>
            <person name="Han Y."/>
            <person name="Doddapaneni H.V."/>
            <person name="Worley K.C."/>
            <person name="Muzny D.M."/>
            <person name="Ioannidis P."/>
            <person name="Waterhouse R.M."/>
            <person name="Zdobnov E.M."/>
            <person name="James P.J."/>
            <person name="Bagnall N.H."/>
            <person name="Kotze A.C."/>
            <person name="Gibbs R.A."/>
            <person name="Richards S."/>
            <person name="Batterham P."/>
            <person name="Gasser R.B."/>
        </authorList>
    </citation>
    <scope>NUCLEOTIDE SEQUENCE [LARGE SCALE GENOMIC DNA]</scope>
    <source>
        <strain evidence="1 2">LS</strain>
        <tissue evidence="1">Full body</tissue>
    </source>
</reference>
<sequence>MSRLIDRLSANISTSGYRLTGRYTAGKNFCCVIYAAMHFKTTNLECAPSPKYFHNHSCRLKAINRYKTMAFMETYIKTTLQNVSVNVGLYSRNDANIYKPYLINFTANICKFMNRKTSGLYVNSLMRILKKYTNINHACPYSGFLIAKNIHADTEFLPIPPLLQNSYKFVFIFYEGFPYDYIGTIFSNGDLGFKTTKLECSTSPKYFYNHSCRLKAIDRYKSTAFMKCYIKTILKNISVNVGLYSRNDVNIYKPYLVNFTDNLCKYMDRKTSGLYINSLMRILKKYTNFNHSCPYTGFLIANNILADTSFLPIPPLLPQNSYKFVFIFFEGYPYDYIGTVCYIYADMHLKTTKMECSPSPKYFYNHSCRLKAINRYKSLAFMKTYIKTTLKNVSINVGLYLRNDVNIYKPYLINFTSNLCKFMDGKTSGLYVNALKRILKKYTNIRHSCPYTVSNVVINDEMGFIIANNISVDAEFFPLPPLVPQNSYKFVSIFYEGYPYDYMGTVLN</sequence>
<keyword evidence="2" id="KW-1185">Reference proteome</keyword>
<dbReference type="SMART" id="SM00697">
    <property type="entry name" value="DM8"/>
    <property type="match status" value="3"/>
</dbReference>
<dbReference type="PANTHER" id="PTHR20898:SF0">
    <property type="entry name" value="DAEDALUS ON 3-RELATED"/>
    <property type="match status" value="1"/>
</dbReference>
<dbReference type="Pfam" id="PF06477">
    <property type="entry name" value="DUF1091"/>
    <property type="match status" value="3"/>
</dbReference>
<dbReference type="InterPro" id="IPR010512">
    <property type="entry name" value="DUF1091"/>
</dbReference>
<protein>
    <submittedName>
        <fullName evidence="1">Uncharacterized protein</fullName>
    </submittedName>
</protein>
<dbReference type="PANTHER" id="PTHR20898">
    <property type="entry name" value="DAEDALUS ON 3-RELATED-RELATED"/>
    <property type="match status" value="1"/>
</dbReference>
<comment type="caution">
    <text evidence="1">The sequence shown here is derived from an EMBL/GenBank/DDBJ whole genome shotgun (WGS) entry which is preliminary data.</text>
</comment>
<dbReference type="EMBL" id="JRES01001695">
    <property type="protein sequence ID" value="KNC20892.1"/>
    <property type="molecule type" value="Genomic_DNA"/>
</dbReference>
<evidence type="ECO:0000313" key="2">
    <source>
        <dbReference type="Proteomes" id="UP000037069"/>
    </source>
</evidence>
<gene>
    <name evidence="1" type="ORF">FF38_00305</name>
</gene>
<organism evidence="1 2">
    <name type="scientific">Lucilia cuprina</name>
    <name type="common">Green bottle fly</name>
    <name type="synonym">Australian sheep blowfly</name>
    <dbReference type="NCBI Taxonomy" id="7375"/>
    <lineage>
        <taxon>Eukaryota</taxon>
        <taxon>Metazoa</taxon>
        <taxon>Ecdysozoa</taxon>
        <taxon>Arthropoda</taxon>
        <taxon>Hexapoda</taxon>
        <taxon>Insecta</taxon>
        <taxon>Pterygota</taxon>
        <taxon>Neoptera</taxon>
        <taxon>Endopterygota</taxon>
        <taxon>Diptera</taxon>
        <taxon>Brachycera</taxon>
        <taxon>Muscomorpha</taxon>
        <taxon>Oestroidea</taxon>
        <taxon>Calliphoridae</taxon>
        <taxon>Luciliinae</taxon>
        <taxon>Lucilia</taxon>
    </lineage>
</organism>
<dbReference type="Proteomes" id="UP000037069">
    <property type="component" value="Unassembled WGS sequence"/>
</dbReference>
<dbReference type="OMA" id="HSCRLKA"/>
<dbReference type="AlphaFoldDB" id="A0A0L0BLJ3"/>
<evidence type="ECO:0000313" key="1">
    <source>
        <dbReference type="EMBL" id="KNC20892.1"/>
    </source>
</evidence>